<feature type="active site" description="Glycyl thioester intermediate; for adenylyltransferase activity" evidence="12">
    <location>
        <position position="195"/>
    </location>
</feature>
<gene>
    <name evidence="12" type="primary">UBA4</name>
    <name evidence="14" type="ORF">Clacol_002886</name>
</gene>
<dbReference type="GO" id="GO:0004792">
    <property type="term" value="F:thiosulfate-cyanide sulfurtransferase activity"/>
    <property type="evidence" value="ECO:0007669"/>
    <property type="project" value="TreeGrafter"/>
</dbReference>
<dbReference type="FunFam" id="3.40.50.720:FF:000033">
    <property type="entry name" value="Adenylyltransferase and sulfurtransferase MOCS3"/>
    <property type="match status" value="1"/>
</dbReference>
<evidence type="ECO:0000256" key="9">
    <source>
        <dbReference type="ARBA" id="ARBA00022833"/>
    </source>
</evidence>
<proteinExistence type="inferred from homology"/>
<name>A0AAV5A5B5_9AGAM</name>
<comment type="caution">
    <text evidence="14">The sequence shown here is derived from an EMBL/GenBank/DDBJ whole genome shotgun (WGS) entry which is preliminary data.</text>
</comment>
<dbReference type="Gene3D" id="3.40.50.720">
    <property type="entry name" value="NAD(P)-binding Rossmann-like Domain"/>
    <property type="match status" value="1"/>
</dbReference>
<dbReference type="InterPro" id="IPR035985">
    <property type="entry name" value="Ubiquitin-activating_enz"/>
</dbReference>
<evidence type="ECO:0000256" key="3">
    <source>
        <dbReference type="ARBA" id="ARBA00022679"/>
    </source>
</evidence>
<dbReference type="GO" id="GO:0046872">
    <property type="term" value="F:metal ion binding"/>
    <property type="evidence" value="ECO:0007669"/>
    <property type="project" value="UniProtKB-KW"/>
</dbReference>
<keyword evidence="9 12" id="KW-0862">Zinc</keyword>
<keyword evidence="8" id="KW-0833">Ubl conjugation pathway</keyword>
<evidence type="ECO:0000256" key="1">
    <source>
        <dbReference type="ARBA" id="ARBA00004514"/>
    </source>
</evidence>
<keyword evidence="4 12" id="KW-0819">tRNA processing</keyword>
<feature type="binding site" evidence="12">
    <location>
        <position position="181"/>
    </location>
    <ligand>
        <name>Zn(2+)</name>
        <dbReference type="ChEBI" id="CHEBI:29105"/>
    </ligand>
</feature>
<evidence type="ECO:0000313" key="14">
    <source>
        <dbReference type="EMBL" id="GJJ08667.1"/>
    </source>
</evidence>
<evidence type="ECO:0000256" key="10">
    <source>
        <dbReference type="ARBA" id="ARBA00022840"/>
    </source>
</evidence>
<dbReference type="PANTHER" id="PTHR10953:SF102">
    <property type="entry name" value="ADENYLYLTRANSFERASE AND SULFURTRANSFERASE MOCS3"/>
    <property type="match status" value="1"/>
</dbReference>
<feature type="domain" description="Rhodanese" evidence="13">
    <location>
        <begin position="366"/>
        <end position="413"/>
    </location>
</feature>
<feature type="binding site" evidence="12">
    <location>
        <position position="178"/>
    </location>
    <ligand>
        <name>Zn(2+)</name>
        <dbReference type="ChEBI" id="CHEBI:29105"/>
    </ligand>
</feature>
<keyword evidence="15" id="KW-1185">Reference proteome</keyword>
<comment type="cofactor">
    <cofactor evidence="12">
        <name>Zn(2+)</name>
        <dbReference type="ChEBI" id="CHEBI:29105"/>
    </cofactor>
    <text evidence="12">Binds 1 zinc ion per subunit.</text>
</comment>
<evidence type="ECO:0000256" key="12">
    <source>
        <dbReference type="HAMAP-Rule" id="MF_03049"/>
    </source>
</evidence>
<dbReference type="Pfam" id="PF00581">
    <property type="entry name" value="Rhodanese"/>
    <property type="match status" value="1"/>
</dbReference>
<dbReference type="HAMAP" id="MF_03049">
    <property type="entry name" value="MOCS3_Uba4"/>
    <property type="match status" value="1"/>
</dbReference>
<dbReference type="CDD" id="cd00757">
    <property type="entry name" value="ThiF_MoeB_HesA_family"/>
    <property type="match status" value="1"/>
</dbReference>
<evidence type="ECO:0000313" key="15">
    <source>
        <dbReference type="Proteomes" id="UP001050691"/>
    </source>
</evidence>
<dbReference type="GO" id="GO:0002143">
    <property type="term" value="P:tRNA wobble position uridine thiolation"/>
    <property type="evidence" value="ECO:0007669"/>
    <property type="project" value="InterPro"/>
</dbReference>
<keyword evidence="3 12" id="KW-0808">Transferase</keyword>
<dbReference type="Pfam" id="PF00899">
    <property type="entry name" value="ThiF"/>
    <property type="match status" value="1"/>
</dbReference>
<keyword evidence="5" id="KW-0548">Nucleotidyltransferase</keyword>
<evidence type="ECO:0000256" key="11">
    <source>
        <dbReference type="ARBA" id="ARBA00023268"/>
    </source>
</evidence>
<feature type="binding site" evidence="12">
    <location>
        <position position="47"/>
    </location>
    <ligand>
        <name>ATP</name>
        <dbReference type="ChEBI" id="CHEBI:30616"/>
    </ligand>
</feature>
<dbReference type="NCBIfam" id="NF004281">
    <property type="entry name" value="PRK05690.1"/>
    <property type="match status" value="1"/>
</dbReference>
<evidence type="ECO:0000256" key="2">
    <source>
        <dbReference type="ARBA" id="ARBA00022490"/>
    </source>
</evidence>
<evidence type="ECO:0000256" key="6">
    <source>
        <dbReference type="ARBA" id="ARBA00022723"/>
    </source>
</evidence>
<keyword evidence="6 12" id="KW-0479">Metal-binding</keyword>
<protein>
    <recommendedName>
        <fullName evidence="13">Rhodanese domain-containing protein</fullName>
    </recommendedName>
</protein>
<dbReference type="InterPro" id="IPR045886">
    <property type="entry name" value="ThiF/MoeB/HesA"/>
</dbReference>
<feature type="binding site" evidence="12">
    <location>
        <position position="278"/>
    </location>
    <ligand>
        <name>Zn(2+)</name>
        <dbReference type="ChEBI" id="CHEBI:29105"/>
    </ligand>
</feature>
<accession>A0AAV5A5B5</accession>
<dbReference type="GO" id="GO:0032447">
    <property type="term" value="P:protein urmylation"/>
    <property type="evidence" value="ECO:0007669"/>
    <property type="project" value="TreeGrafter"/>
</dbReference>
<reference evidence="14" key="1">
    <citation type="submission" date="2021-10" db="EMBL/GenBank/DDBJ databases">
        <title>De novo Genome Assembly of Clathrus columnatus (Basidiomycota, Fungi) Using Illumina and Nanopore Sequence Data.</title>
        <authorList>
            <person name="Ogiso-Tanaka E."/>
            <person name="Itagaki H."/>
            <person name="Hosoya T."/>
            <person name="Hosaka K."/>
        </authorList>
    </citation>
    <scope>NUCLEOTIDE SEQUENCE</scope>
    <source>
        <strain evidence="14">MO-923</strain>
    </source>
</reference>
<feature type="binding site" evidence="12">
    <location>
        <begin position="75"/>
        <end position="79"/>
    </location>
    <ligand>
        <name>ATP</name>
        <dbReference type="ChEBI" id="CHEBI:30616"/>
    </ligand>
</feature>
<dbReference type="GO" id="GO:0042292">
    <property type="term" value="F:URM1 activating enzyme activity"/>
    <property type="evidence" value="ECO:0007669"/>
    <property type="project" value="TreeGrafter"/>
</dbReference>
<evidence type="ECO:0000259" key="13">
    <source>
        <dbReference type="PROSITE" id="PS50206"/>
    </source>
</evidence>
<evidence type="ECO:0000256" key="7">
    <source>
        <dbReference type="ARBA" id="ARBA00022741"/>
    </source>
</evidence>
<dbReference type="SUPFAM" id="SSF69572">
    <property type="entry name" value="Activating enzymes of the ubiquitin-like proteins"/>
    <property type="match status" value="1"/>
</dbReference>
<comment type="similarity">
    <text evidence="12">In the N-terminal section; belongs to the HesA/MoeB/ThiF family. UBA4 subfamily.</text>
</comment>
<sequence>MSMSIPLPPLSLPEYRRYGRQMILEGFGLEGQVKLRNAAVVVVGVGGLGCPALQYLAAAGVGKLGVVDHDVVDLSNLQRQVLHTESRMNMAKALSAEIALREINSSITIKPYVTQLTSNNARKILYEYDIILDCTDNVPTRYLLSDTAVALGKPLVSGAAMKLDGQLCIYNLEPDGPCYRCLYPRPPVPTTVKTCEETGVLGVVTGTIGVLQAVECIKLILGLHGNKNSLLVFITEKLPNDLYLCLDKNSTLLIFSALSFPPFRNAKLRKKRPNCPGCGQDRLKTAKIEETDYVAFCGGPAFDYEGMGLEQGLPGHRIRGKELKRIAESEKKQAQILSTTGRFLADVPLLELVSNPEEYLPKNEQKRIVLVCRLGNDSQIAAEALRSLTHSLIVQDLIGGLRSWTREVDSDFPEY</sequence>
<dbReference type="PROSITE" id="PS50206">
    <property type="entry name" value="RHODANESE_3"/>
    <property type="match status" value="1"/>
</dbReference>
<dbReference type="GO" id="GO:0070566">
    <property type="term" value="F:adenylyltransferase activity"/>
    <property type="evidence" value="ECO:0007669"/>
    <property type="project" value="InterPro"/>
</dbReference>
<feature type="active site" description="Cysteine persulfide intermediate; for sulfurtransferase activity" evidence="12">
    <location>
        <position position="372"/>
    </location>
</feature>
<comment type="pathway">
    <text evidence="12">tRNA modification; 5-methoxycarbonylmethyl-2-thiouridine-tRNA biosynthesis.</text>
</comment>
<evidence type="ECO:0000256" key="8">
    <source>
        <dbReference type="ARBA" id="ARBA00022786"/>
    </source>
</evidence>
<feature type="binding site" evidence="12">
    <location>
        <begin position="136"/>
        <end position="137"/>
    </location>
    <ligand>
        <name>ATP</name>
        <dbReference type="ChEBI" id="CHEBI:30616"/>
    </ligand>
</feature>
<feature type="binding site" evidence="12">
    <location>
        <position position="92"/>
    </location>
    <ligand>
        <name>ATP</name>
        <dbReference type="ChEBI" id="CHEBI:30616"/>
    </ligand>
</feature>
<dbReference type="GO" id="GO:0005524">
    <property type="term" value="F:ATP binding"/>
    <property type="evidence" value="ECO:0007669"/>
    <property type="project" value="UniProtKB-KW"/>
</dbReference>
<evidence type="ECO:0000256" key="4">
    <source>
        <dbReference type="ARBA" id="ARBA00022694"/>
    </source>
</evidence>
<dbReference type="InterPro" id="IPR001763">
    <property type="entry name" value="Rhodanese-like_dom"/>
</dbReference>
<feature type="binding site" evidence="12">
    <location>
        <position position="275"/>
    </location>
    <ligand>
        <name>Zn(2+)</name>
        <dbReference type="ChEBI" id="CHEBI:29105"/>
    </ligand>
</feature>
<organism evidence="14 15">
    <name type="scientific">Clathrus columnatus</name>
    <dbReference type="NCBI Taxonomy" id="1419009"/>
    <lineage>
        <taxon>Eukaryota</taxon>
        <taxon>Fungi</taxon>
        <taxon>Dikarya</taxon>
        <taxon>Basidiomycota</taxon>
        <taxon>Agaricomycotina</taxon>
        <taxon>Agaricomycetes</taxon>
        <taxon>Phallomycetidae</taxon>
        <taxon>Phallales</taxon>
        <taxon>Clathraceae</taxon>
        <taxon>Clathrus</taxon>
    </lineage>
</organism>
<dbReference type="AlphaFoldDB" id="A0AAV5A5B5"/>
<dbReference type="InterPro" id="IPR028885">
    <property type="entry name" value="MOCS3/Uba4"/>
</dbReference>
<keyword evidence="7 12" id="KW-0547">Nucleotide-binding</keyword>
<dbReference type="EMBL" id="BPWL01000003">
    <property type="protein sequence ID" value="GJJ08667.1"/>
    <property type="molecule type" value="Genomic_DNA"/>
</dbReference>
<comment type="subcellular location">
    <subcellularLocation>
        <location evidence="1">Cytoplasm</location>
        <location evidence="1">Cytosol</location>
    </subcellularLocation>
</comment>
<keyword evidence="10 12" id="KW-0067">ATP-binding</keyword>
<dbReference type="GO" id="GO:0005829">
    <property type="term" value="C:cytosol"/>
    <property type="evidence" value="ECO:0007669"/>
    <property type="project" value="UniProtKB-SubCell"/>
</dbReference>
<keyword evidence="11 12" id="KW-0511">Multifunctional enzyme</keyword>
<keyword evidence="2 12" id="KW-0963">Cytoplasm</keyword>
<evidence type="ECO:0000256" key="5">
    <source>
        <dbReference type="ARBA" id="ARBA00022695"/>
    </source>
</evidence>
<dbReference type="InterPro" id="IPR036873">
    <property type="entry name" value="Rhodanese-like_dom_sf"/>
</dbReference>
<dbReference type="SUPFAM" id="SSF52821">
    <property type="entry name" value="Rhodanese/Cell cycle control phosphatase"/>
    <property type="match status" value="1"/>
</dbReference>
<dbReference type="PANTHER" id="PTHR10953">
    <property type="entry name" value="UBIQUITIN-ACTIVATING ENZYME E1"/>
    <property type="match status" value="1"/>
</dbReference>
<dbReference type="InterPro" id="IPR000594">
    <property type="entry name" value="ThiF_NAD_FAD-bd"/>
</dbReference>
<dbReference type="Proteomes" id="UP001050691">
    <property type="component" value="Unassembled WGS sequence"/>
</dbReference>
<dbReference type="Gene3D" id="3.40.250.10">
    <property type="entry name" value="Rhodanese-like domain"/>
    <property type="match status" value="1"/>
</dbReference>
<feature type="binding site" evidence="12">
    <location>
        <position position="68"/>
    </location>
    <ligand>
        <name>ATP</name>
        <dbReference type="ChEBI" id="CHEBI:30616"/>
    </ligand>
</feature>